<evidence type="ECO:0000256" key="1">
    <source>
        <dbReference type="ARBA" id="ARBA00022737"/>
    </source>
</evidence>
<evidence type="ECO:0000256" key="3">
    <source>
        <dbReference type="ARBA" id="ARBA00022840"/>
    </source>
</evidence>
<organism evidence="7 8">
    <name type="scientific">Bacteroides uniformis</name>
    <dbReference type="NCBI Taxonomy" id="820"/>
    <lineage>
        <taxon>Bacteria</taxon>
        <taxon>Pseudomonadati</taxon>
        <taxon>Bacteroidota</taxon>
        <taxon>Bacteroidia</taxon>
        <taxon>Bacteroidales</taxon>
        <taxon>Bacteroidaceae</taxon>
        <taxon>Bacteroides</taxon>
    </lineage>
</organism>
<dbReference type="FunFam" id="3.40.50.300:FF:000025">
    <property type="entry name" value="ATP-dependent Clp protease subunit"/>
    <property type="match status" value="1"/>
</dbReference>
<accession>A0A374MN99</accession>
<keyword evidence="7" id="KW-0645">Protease</keyword>
<dbReference type="InterPro" id="IPR036628">
    <property type="entry name" value="Clp_N_dom_sf"/>
</dbReference>
<dbReference type="SMART" id="SM01086">
    <property type="entry name" value="ClpB_D2-small"/>
    <property type="match status" value="1"/>
</dbReference>
<dbReference type="SUPFAM" id="SSF81923">
    <property type="entry name" value="Double Clp-N motif"/>
    <property type="match status" value="1"/>
</dbReference>
<dbReference type="AlphaFoldDB" id="A0A374MN99"/>
<dbReference type="GO" id="GO:0034605">
    <property type="term" value="P:cellular response to heat"/>
    <property type="evidence" value="ECO:0007669"/>
    <property type="project" value="TreeGrafter"/>
</dbReference>
<evidence type="ECO:0000313" key="7">
    <source>
        <dbReference type="EMBL" id="RGI72838.1"/>
    </source>
</evidence>
<dbReference type="SMART" id="SM00382">
    <property type="entry name" value="AAA"/>
    <property type="match status" value="2"/>
</dbReference>
<dbReference type="InterPro" id="IPR004176">
    <property type="entry name" value="Clp_R_N"/>
</dbReference>
<protein>
    <submittedName>
        <fullName evidence="7">ATP-dependent Clp protease ATP-binding subunit</fullName>
    </submittedName>
</protein>
<dbReference type="PRINTS" id="PR00300">
    <property type="entry name" value="CLPPROTEASEA"/>
</dbReference>
<dbReference type="EMBL" id="QSOF01000028">
    <property type="protein sequence ID" value="RGI72838.1"/>
    <property type="molecule type" value="Genomic_DNA"/>
</dbReference>
<feature type="domain" description="AAA+ ATPase" evidence="5">
    <location>
        <begin position="565"/>
        <end position="734"/>
    </location>
</feature>
<sequence>MENDFINNLSESVKIAIRIAKSIAREYANDCYTPSHLLKALMHKEVGLQGFIQSLGKDTGYIEDWAEVRIEEAPRSGKTSEIMADKQIANVFEEADIVRLKLGLLEISPICVLAALTKPGTAYSITQLKSFPIKEEEILSSVVDCQDIAHDIAVGMPTSKGENETATAALYKYCIDKTSEFRENEMHEIVCRENETRMMIETLGRKGKPNVLITGDSGVGKTAIVEGLARAIVNDKVPSYLKGAVVLELDTGALIAGASYKGEAEDRLKNLIRELRKVDKAILFIDEIHTLLDPKQGNSGIASILKPELDRGELTVIGITTAEEYRKIIEPDQAFNRCFEELKINEPDIPSAVLMIESVLSTYTDFHGLEVTEEAIPECVRLAKRYVKDRRLPDSAIDLLDRTLSAVKLINETSKECIEELSTALNEQEKKAGEDDDTKLKELKGIYRSMQNRLSPVLLGMITEDTQPENYDTSEELSDYLKQKIETLRSFLSEPIEKVGSQEVAAVVSYKTGIPLGKLQSEEKERLLNMENILRKRVVGQDNALKALTDAILESRSGLNKAGQPIGSFFFLGPTGTGKTELAKALAEALFNDEKAMIRFDMSEFKEEHSAALLYGAPPGYVGYEEGGLLVNKIRRQPYSVVLFDEIEKAHPSVYDIFLQIMDEGKLHDRLGKEGDFSNSIVLFTSNVGSEWLANQLAEGKNPTTTQLMEVMGRYFRPEFLARLSEIVPFSPIGEDILLMIFDIQFRNVSNLLEKQGISILLTEEVKKYLAHKGFDPKYGARQVAGVIRNYLRRPISRLIISGKLSKGDVLKVGIGESEELIWDIENTNQ</sequence>
<keyword evidence="2" id="KW-0547">Nucleotide-binding</keyword>
<dbReference type="PROSITE" id="PS00675">
    <property type="entry name" value="SIGMA54_INTERACT_1"/>
    <property type="match status" value="1"/>
</dbReference>
<dbReference type="InterPro" id="IPR025662">
    <property type="entry name" value="Sigma_54_int_dom_ATP-bd_1"/>
</dbReference>
<dbReference type="InterPro" id="IPR003959">
    <property type="entry name" value="ATPase_AAA_core"/>
</dbReference>
<dbReference type="InterPro" id="IPR027417">
    <property type="entry name" value="P-loop_NTPase"/>
</dbReference>
<evidence type="ECO:0000259" key="5">
    <source>
        <dbReference type="SMART" id="SM00382"/>
    </source>
</evidence>
<dbReference type="InterPro" id="IPR041546">
    <property type="entry name" value="ClpA/ClpB_AAA_lid"/>
</dbReference>
<dbReference type="Proteomes" id="UP000263754">
    <property type="component" value="Unassembled WGS sequence"/>
</dbReference>
<dbReference type="Pfam" id="PF02861">
    <property type="entry name" value="Clp_N"/>
    <property type="match status" value="1"/>
</dbReference>
<evidence type="ECO:0000313" key="8">
    <source>
        <dbReference type="Proteomes" id="UP000263754"/>
    </source>
</evidence>
<gene>
    <name evidence="7" type="ORF">DXD90_16640</name>
</gene>
<dbReference type="InterPro" id="IPR001270">
    <property type="entry name" value="ClpA/B"/>
</dbReference>
<dbReference type="PANTHER" id="PTHR11638">
    <property type="entry name" value="ATP-DEPENDENT CLP PROTEASE"/>
    <property type="match status" value="1"/>
</dbReference>
<keyword evidence="3 7" id="KW-0067">ATP-binding</keyword>
<evidence type="ECO:0000256" key="4">
    <source>
        <dbReference type="ARBA" id="ARBA00023186"/>
    </source>
</evidence>
<dbReference type="Gene3D" id="1.10.8.60">
    <property type="match status" value="2"/>
</dbReference>
<evidence type="ECO:0000259" key="6">
    <source>
        <dbReference type="SMART" id="SM01086"/>
    </source>
</evidence>
<dbReference type="GO" id="GO:0008233">
    <property type="term" value="F:peptidase activity"/>
    <property type="evidence" value="ECO:0007669"/>
    <property type="project" value="UniProtKB-KW"/>
</dbReference>
<dbReference type="PANTHER" id="PTHR11638:SF18">
    <property type="entry name" value="HEAT SHOCK PROTEIN 104"/>
    <property type="match status" value="1"/>
</dbReference>
<dbReference type="CDD" id="cd19499">
    <property type="entry name" value="RecA-like_ClpB_Hsp104-like"/>
    <property type="match status" value="1"/>
</dbReference>
<dbReference type="RefSeq" id="WP_117963623.1">
    <property type="nucleotide sequence ID" value="NZ_QSOF01000028.1"/>
</dbReference>
<dbReference type="InterPro" id="IPR050130">
    <property type="entry name" value="ClpA_ClpB"/>
</dbReference>
<dbReference type="Pfam" id="PF10431">
    <property type="entry name" value="ClpB_D2-small"/>
    <property type="match status" value="1"/>
</dbReference>
<dbReference type="SUPFAM" id="SSF52540">
    <property type="entry name" value="P-loop containing nucleoside triphosphate hydrolases"/>
    <property type="match status" value="2"/>
</dbReference>
<reference evidence="7 8" key="1">
    <citation type="submission" date="2018-08" db="EMBL/GenBank/DDBJ databases">
        <title>A genome reference for cultivated species of the human gut microbiota.</title>
        <authorList>
            <person name="Zou Y."/>
            <person name="Xue W."/>
            <person name="Luo G."/>
        </authorList>
    </citation>
    <scope>NUCLEOTIDE SEQUENCE [LARGE SCALE GENOMIC DNA]</scope>
    <source>
        <strain evidence="7 8">TM10-17</strain>
    </source>
</reference>
<feature type="domain" description="Clp ATPase C-terminal" evidence="6">
    <location>
        <begin position="733"/>
        <end position="823"/>
    </location>
</feature>
<feature type="domain" description="AAA+ ATPase" evidence="5">
    <location>
        <begin position="207"/>
        <end position="345"/>
    </location>
</feature>
<keyword evidence="1" id="KW-0677">Repeat</keyword>
<dbReference type="GO" id="GO:0006508">
    <property type="term" value="P:proteolysis"/>
    <property type="evidence" value="ECO:0007669"/>
    <property type="project" value="UniProtKB-KW"/>
</dbReference>
<dbReference type="GO" id="GO:0005737">
    <property type="term" value="C:cytoplasm"/>
    <property type="evidence" value="ECO:0007669"/>
    <property type="project" value="TreeGrafter"/>
</dbReference>
<dbReference type="GO" id="GO:0005524">
    <property type="term" value="F:ATP binding"/>
    <property type="evidence" value="ECO:0007669"/>
    <property type="project" value="UniProtKB-KW"/>
</dbReference>
<dbReference type="Pfam" id="PF00004">
    <property type="entry name" value="AAA"/>
    <property type="match status" value="1"/>
</dbReference>
<proteinExistence type="predicted"/>
<dbReference type="Gene3D" id="3.40.50.300">
    <property type="entry name" value="P-loop containing nucleotide triphosphate hydrolases"/>
    <property type="match status" value="2"/>
</dbReference>
<dbReference type="Pfam" id="PF07724">
    <property type="entry name" value="AAA_2"/>
    <property type="match status" value="1"/>
</dbReference>
<evidence type="ECO:0000256" key="2">
    <source>
        <dbReference type="ARBA" id="ARBA00022741"/>
    </source>
</evidence>
<keyword evidence="4" id="KW-0143">Chaperone</keyword>
<dbReference type="InterPro" id="IPR019489">
    <property type="entry name" value="Clp_ATPase_C"/>
</dbReference>
<keyword evidence="7" id="KW-0378">Hydrolase</keyword>
<comment type="caution">
    <text evidence="7">The sequence shown here is derived from an EMBL/GenBank/DDBJ whole genome shotgun (WGS) entry which is preliminary data.</text>
</comment>
<name>A0A374MN99_BACUN</name>
<dbReference type="CDD" id="cd00009">
    <property type="entry name" value="AAA"/>
    <property type="match status" value="1"/>
</dbReference>
<dbReference type="GO" id="GO:0016887">
    <property type="term" value="F:ATP hydrolysis activity"/>
    <property type="evidence" value="ECO:0007669"/>
    <property type="project" value="InterPro"/>
</dbReference>
<dbReference type="Pfam" id="PF17871">
    <property type="entry name" value="AAA_lid_9"/>
    <property type="match status" value="1"/>
</dbReference>
<dbReference type="InterPro" id="IPR003593">
    <property type="entry name" value="AAA+_ATPase"/>
</dbReference>
<dbReference type="Gene3D" id="1.10.1780.10">
    <property type="entry name" value="Clp, N-terminal domain"/>
    <property type="match status" value="1"/>
</dbReference>